<evidence type="ECO:0000256" key="4">
    <source>
        <dbReference type="ARBA" id="ARBA00022692"/>
    </source>
</evidence>
<dbReference type="SUPFAM" id="SSF52540">
    <property type="entry name" value="P-loop containing nucleoside triphosphate hydrolases"/>
    <property type="match status" value="1"/>
</dbReference>
<evidence type="ECO:0000256" key="8">
    <source>
        <dbReference type="ARBA" id="ARBA00023136"/>
    </source>
</evidence>
<dbReference type="GO" id="GO:0016887">
    <property type="term" value="F:ATP hydrolysis activity"/>
    <property type="evidence" value="ECO:0007669"/>
    <property type="project" value="InterPro"/>
</dbReference>
<dbReference type="EMBL" id="QKLU01000001">
    <property type="protein sequence ID" value="PYF77282.1"/>
    <property type="molecule type" value="Genomic_DNA"/>
</dbReference>
<accession>A0A318ULM7</accession>
<organism evidence="12 13">
    <name type="scientific">Pedobacter nutrimenti</name>
    <dbReference type="NCBI Taxonomy" id="1241337"/>
    <lineage>
        <taxon>Bacteria</taxon>
        <taxon>Pseudomonadati</taxon>
        <taxon>Bacteroidota</taxon>
        <taxon>Sphingobacteriia</taxon>
        <taxon>Sphingobacteriales</taxon>
        <taxon>Sphingobacteriaceae</taxon>
        <taxon>Pedobacter</taxon>
    </lineage>
</organism>
<dbReference type="AlphaFoldDB" id="A0A318ULM7"/>
<feature type="transmembrane region" description="Helical" evidence="9">
    <location>
        <begin position="158"/>
        <end position="179"/>
    </location>
</feature>
<evidence type="ECO:0000259" key="10">
    <source>
        <dbReference type="PROSITE" id="PS50893"/>
    </source>
</evidence>
<feature type="domain" description="ABC transmembrane type-1" evidence="11">
    <location>
        <begin position="19"/>
        <end position="288"/>
    </location>
</feature>
<dbReference type="InterPro" id="IPR017871">
    <property type="entry name" value="ABC_transporter-like_CS"/>
</dbReference>
<evidence type="ECO:0000256" key="1">
    <source>
        <dbReference type="ARBA" id="ARBA00004651"/>
    </source>
</evidence>
<dbReference type="Pfam" id="PF00664">
    <property type="entry name" value="ABC_membrane"/>
    <property type="match status" value="1"/>
</dbReference>
<keyword evidence="4 9" id="KW-0812">Transmembrane</keyword>
<evidence type="ECO:0000256" key="9">
    <source>
        <dbReference type="SAM" id="Phobius"/>
    </source>
</evidence>
<dbReference type="PROSITE" id="PS50929">
    <property type="entry name" value="ABC_TM1F"/>
    <property type="match status" value="1"/>
</dbReference>
<feature type="transmembrane region" description="Helical" evidence="9">
    <location>
        <begin position="237"/>
        <end position="261"/>
    </location>
</feature>
<dbReference type="GO" id="GO:0005524">
    <property type="term" value="F:ATP binding"/>
    <property type="evidence" value="ECO:0007669"/>
    <property type="project" value="UniProtKB-KW"/>
</dbReference>
<dbReference type="Pfam" id="PF00005">
    <property type="entry name" value="ABC_tran"/>
    <property type="match status" value="1"/>
</dbReference>
<dbReference type="InterPro" id="IPR011527">
    <property type="entry name" value="ABC1_TM_dom"/>
</dbReference>
<evidence type="ECO:0000256" key="3">
    <source>
        <dbReference type="ARBA" id="ARBA00022475"/>
    </source>
</evidence>
<feature type="domain" description="ABC transporter" evidence="10">
    <location>
        <begin position="330"/>
        <end position="564"/>
    </location>
</feature>
<dbReference type="PROSITE" id="PS00211">
    <property type="entry name" value="ABC_TRANSPORTER_1"/>
    <property type="match status" value="1"/>
</dbReference>
<comment type="caution">
    <text evidence="12">The sequence shown here is derived from an EMBL/GenBank/DDBJ whole genome shotgun (WGS) entry which is preliminary data.</text>
</comment>
<protein>
    <submittedName>
        <fullName evidence="12">ATP-binding cassette subfamily B protein</fullName>
    </submittedName>
</protein>
<proteinExistence type="predicted"/>
<evidence type="ECO:0000259" key="11">
    <source>
        <dbReference type="PROSITE" id="PS50929"/>
    </source>
</evidence>
<feature type="transmembrane region" description="Helical" evidence="9">
    <location>
        <begin position="133"/>
        <end position="152"/>
    </location>
</feature>
<name>A0A318ULM7_9SPHI</name>
<keyword evidence="8 9" id="KW-0472">Membrane</keyword>
<evidence type="ECO:0000313" key="12">
    <source>
        <dbReference type="EMBL" id="PYF77282.1"/>
    </source>
</evidence>
<keyword evidence="13" id="KW-1185">Reference proteome</keyword>
<reference evidence="12 13" key="1">
    <citation type="submission" date="2018-06" db="EMBL/GenBank/DDBJ databases">
        <title>Genomic Encyclopedia of Archaeal and Bacterial Type Strains, Phase II (KMG-II): from individual species to whole genera.</title>
        <authorList>
            <person name="Goeker M."/>
        </authorList>
    </citation>
    <scope>NUCLEOTIDE SEQUENCE [LARGE SCALE GENOMIC DNA]</scope>
    <source>
        <strain evidence="12 13">DSM 27372</strain>
    </source>
</reference>
<dbReference type="CDD" id="cd07346">
    <property type="entry name" value="ABC_6TM_exporters"/>
    <property type="match status" value="1"/>
</dbReference>
<dbReference type="Proteomes" id="UP000248198">
    <property type="component" value="Unassembled WGS sequence"/>
</dbReference>
<dbReference type="SMART" id="SM00382">
    <property type="entry name" value="AAA"/>
    <property type="match status" value="1"/>
</dbReference>
<dbReference type="InterPro" id="IPR003593">
    <property type="entry name" value="AAA+_ATPase"/>
</dbReference>
<evidence type="ECO:0000256" key="2">
    <source>
        <dbReference type="ARBA" id="ARBA00022448"/>
    </source>
</evidence>
<evidence type="ECO:0000256" key="6">
    <source>
        <dbReference type="ARBA" id="ARBA00022840"/>
    </source>
</evidence>
<dbReference type="GO" id="GO:0140359">
    <property type="term" value="F:ABC-type transporter activity"/>
    <property type="evidence" value="ECO:0007669"/>
    <property type="project" value="InterPro"/>
</dbReference>
<dbReference type="PROSITE" id="PS50893">
    <property type="entry name" value="ABC_TRANSPORTER_2"/>
    <property type="match status" value="1"/>
</dbReference>
<evidence type="ECO:0000256" key="7">
    <source>
        <dbReference type="ARBA" id="ARBA00022989"/>
    </source>
</evidence>
<dbReference type="GO" id="GO:0034040">
    <property type="term" value="F:ATPase-coupled lipid transmembrane transporter activity"/>
    <property type="evidence" value="ECO:0007669"/>
    <property type="project" value="TreeGrafter"/>
</dbReference>
<comment type="subcellular location">
    <subcellularLocation>
        <location evidence="1">Cell membrane</location>
        <topology evidence="1">Multi-pass membrane protein</topology>
    </subcellularLocation>
</comment>
<keyword evidence="6 12" id="KW-0067">ATP-binding</keyword>
<feature type="transmembrane region" description="Helical" evidence="9">
    <location>
        <begin position="267"/>
        <end position="285"/>
    </location>
</feature>
<dbReference type="GO" id="GO:0005886">
    <property type="term" value="C:plasma membrane"/>
    <property type="evidence" value="ECO:0007669"/>
    <property type="project" value="UniProtKB-SubCell"/>
</dbReference>
<evidence type="ECO:0000256" key="5">
    <source>
        <dbReference type="ARBA" id="ARBA00022741"/>
    </source>
</evidence>
<dbReference type="InterPro" id="IPR003439">
    <property type="entry name" value="ABC_transporter-like_ATP-bd"/>
</dbReference>
<keyword evidence="2" id="KW-0813">Transport</keyword>
<keyword evidence="3" id="KW-1003">Cell membrane</keyword>
<evidence type="ECO:0000313" key="13">
    <source>
        <dbReference type="Proteomes" id="UP000248198"/>
    </source>
</evidence>
<dbReference type="RefSeq" id="WP_110827553.1">
    <property type="nucleotide sequence ID" value="NZ_QKLU01000001.1"/>
</dbReference>
<sequence>MLKNLRYIFKLAPGAVKKSILLELLHGLFIALPTGFLLLVLQELFSVQPNRAKLWTFVWILCGMLVLQLWVSVKTIVASNQMTYTLSTSLRIRLGNHLQKLSMGTFKQRDPGDLASVVLQDVANFEMIFGHTIGNMAASVFSTLILSVFLFLTDWRLALILLTAIPLSWLMIRISNLLIRKEGKKHIQARNESGTRFLEYVQGIRHIKSFGLTGARYSSLDKALNDFRRASIRTEAVPGPFVLTAAVVFELVFLFMLYIALSYFSGSGLSVAALITFLILGYRLYEPLKIVLVDYVILRYMNISMERVIEVLETVVQPSGKKLEPIAYDVTFEQVSFAYRPGKTILDDLSFQVPEKSMLALVGPSGSGKTTITALIARFWDVQQGTVKIGGVDVRDMAPDRVYSLISEVFQEVYLFDDSIYNNIRFGKMEASEEEVIAAADKAEVLAFAWEMPQGIHSRAGEGGNKLSGGQKQRISIARALLKNAPIVLLDEATASLDPENEIYIQKAIQELVKDKTVIVVAHKLATIKNAAQILVLDKGKAAEKGTHSQLLAQQGLYHRLWELQQSAGGWKISAPKSMA</sequence>
<keyword evidence="7 9" id="KW-1133">Transmembrane helix</keyword>
<dbReference type="PANTHER" id="PTHR24221:SF397">
    <property type="entry name" value="ABC TRANSPORTER, ATP-BINDING TRANSMEMBRANE PROTEIN"/>
    <property type="match status" value="1"/>
</dbReference>
<dbReference type="PANTHER" id="PTHR24221">
    <property type="entry name" value="ATP-BINDING CASSETTE SUB-FAMILY B"/>
    <property type="match status" value="1"/>
</dbReference>
<dbReference type="OrthoDB" id="9762778at2"/>
<dbReference type="SUPFAM" id="SSF90123">
    <property type="entry name" value="ABC transporter transmembrane region"/>
    <property type="match status" value="1"/>
</dbReference>
<feature type="transmembrane region" description="Helical" evidence="9">
    <location>
        <begin position="20"/>
        <end position="42"/>
    </location>
</feature>
<feature type="transmembrane region" description="Helical" evidence="9">
    <location>
        <begin position="54"/>
        <end position="73"/>
    </location>
</feature>
<dbReference type="FunFam" id="3.40.50.300:FF:000221">
    <property type="entry name" value="Multidrug ABC transporter ATP-binding protein"/>
    <property type="match status" value="1"/>
</dbReference>
<dbReference type="InterPro" id="IPR036640">
    <property type="entry name" value="ABC1_TM_sf"/>
</dbReference>
<dbReference type="InterPro" id="IPR039421">
    <property type="entry name" value="Type_1_exporter"/>
</dbReference>
<dbReference type="Gene3D" id="3.40.50.300">
    <property type="entry name" value="P-loop containing nucleotide triphosphate hydrolases"/>
    <property type="match status" value="1"/>
</dbReference>
<gene>
    <name evidence="12" type="ORF">B0O44_101763</name>
</gene>
<dbReference type="Gene3D" id="1.20.1560.10">
    <property type="entry name" value="ABC transporter type 1, transmembrane domain"/>
    <property type="match status" value="1"/>
</dbReference>
<keyword evidence="5" id="KW-0547">Nucleotide-binding</keyword>
<dbReference type="InterPro" id="IPR027417">
    <property type="entry name" value="P-loop_NTPase"/>
</dbReference>